<organism evidence="4 5">
    <name type="scientific">Nonomuraea corallina</name>
    <dbReference type="NCBI Taxonomy" id="2989783"/>
    <lineage>
        <taxon>Bacteria</taxon>
        <taxon>Bacillati</taxon>
        <taxon>Actinomycetota</taxon>
        <taxon>Actinomycetes</taxon>
        <taxon>Streptosporangiales</taxon>
        <taxon>Streptosporangiaceae</taxon>
        <taxon>Nonomuraea</taxon>
    </lineage>
</organism>
<evidence type="ECO:0000313" key="5">
    <source>
        <dbReference type="Proteomes" id="UP001144036"/>
    </source>
</evidence>
<name>A0ABT4SCQ7_9ACTN</name>
<reference evidence="4" key="1">
    <citation type="submission" date="2022-11" db="EMBL/GenBank/DDBJ databases">
        <title>Nonomuraea corallina sp. nov., a new species of the genus Nonomuraea isolated from sea side sediment in Thai sea.</title>
        <authorList>
            <person name="Ngamcharungchit C."/>
            <person name="Matsumoto A."/>
            <person name="Suriyachadkun C."/>
            <person name="Panbangred W."/>
            <person name="Inahashi Y."/>
            <person name="Intra B."/>
        </authorList>
    </citation>
    <scope>NUCLEOTIDE SEQUENCE</scope>
    <source>
        <strain evidence="4">MCN248</strain>
    </source>
</reference>
<dbReference type="InterPro" id="IPR013154">
    <property type="entry name" value="ADH-like_N"/>
</dbReference>
<dbReference type="InterPro" id="IPR002364">
    <property type="entry name" value="Quin_OxRdtase/zeta-crystal_CS"/>
</dbReference>
<dbReference type="PANTHER" id="PTHR11695">
    <property type="entry name" value="ALCOHOL DEHYDROGENASE RELATED"/>
    <property type="match status" value="1"/>
</dbReference>
<comment type="caution">
    <text evidence="4">The sequence shown here is derived from an EMBL/GenBank/DDBJ whole genome shotgun (WGS) entry which is preliminary data.</text>
</comment>
<dbReference type="RefSeq" id="WP_270155566.1">
    <property type="nucleotide sequence ID" value="NZ_JAPNNL010000049.1"/>
</dbReference>
<protein>
    <submittedName>
        <fullName evidence="4">NADP-dependent oxidoreductase</fullName>
    </submittedName>
</protein>
<dbReference type="SMART" id="SM00829">
    <property type="entry name" value="PKS_ER"/>
    <property type="match status" value="1"/>
</dbReference>
<evidence type="ECO:0000256" key="1">
    <source>
        <dbReference type="ARBA" id="ARBA00023002"/>
    </source>
</evidence>
<evidence type="ECO:0000259" key="3">
    <source>
        <dbReference type="SMART" id="SM00829"/>
    </source>
</evidence>
<evidence type="ECO:0000256" key="2">
    <source>
        <dbReference type="SAM" id="MobiDB-lite"/>
    </source>
</evidence>
<dbReference type="SUPFAM" id="SSF50129">
    <property type="entry name" value="GroES-like"/>
    <property type="match status" value="1"/>
</dbReference>
<sequence>MLAITQDSLGGPEVLKVTETDRPVPGPTEVLVRVEATSVNPTDWKTRATGGLLGAPPFTLGYDVSGVVEDSGIGQALYAPGDEVFGMLRYPFGNGAYAQYVTAPSRHFARKPPAVDHVEAAAVPLAALTAWQALVDVAGLKGGQRVLVHAAAGGVGHFAVQIAKARGAHVIGTASAGKHEFLRRLGADELVDYRAVDFAETVRDVNVVLDGICGDYGHRSLRVLRPGGTLVSLALSALDEKVHDEADARGIRSAAMLVEPDHAAMRTLAALMEAGRLRPEVAAVLPLTEAAKAHELGETGRTTGKIVLTVPH</sequence>
<feature type="domain" description="Enoyl reductase (ER)" evidence="3">
    <location>
        <begin position="10"/>
        <end position="308"/>
    </location>
</feature>
<dbReference type="Pfam" id="PF08240">
    <property type="entry name" value="ADH_N"/>
    <property type="match status" value="1"/>
</dbReference>
<keyword evidence="1" id="KW-0560">Oxidoreductase</keyword>
<dbReference type="PROSITE" id="PS01162">
    <property type="entry name" value="QOR_ZETA_CRYSTAL"/>
    <property type="match status" value="1"/>
</dbReference>
<dbReference type="Gene3D" id="3.90.180.10">
    <property type="entry name" value="Medium-chain alcohol dehydrogenases, catalytic domain"/>
    <property type="match status" value="1"/>
</dbReference>
<dbReference type="InterPro" id="IPR020843">
    <property type="entry name" value="ER"/>
</dbReference>
<evidence type="ECO:0000313" key="4">
    <source>
        <dbReference type="EMBL" id="MDA0634706.1"/>
    </source>
</evidence>
<dbReference type="SUPFAM" id="SSF51735">
    <property type="entry name" value="NAD(P)-binding Rossmann-fold domains"/>
    <property type="match status" value="1"/>
</dbReference>
<dbReference type="Gene3D" id="3.40.50.720">
    <property type="entry name" value="NAD(P)-binding Rossmann-like Domain"/>
    <property type="match status" value="1"/>
</dbReference>
<dbReference type="EMBL" id="JAPNNL010000049">
    <property type="protein sequence ID" value="MDA0634706.1"/>
    <property type="molecule type" value="Genomic_DNA"/>
</dbReference>
<dbReference type="CDD" id="cd05289">
    <property type="entry name" value="MDR_like_2"/>
    <property type="match status" value="1"/>
</dbReference>
<dbReference type="PANTHER" id="PTHR11695:SF294">
    <property type="entry name" value="RETICULON-4-INTERACTING PROTEIN 1, MITOCHONDRIAL"/>
    <property type="match status" value="1"/>
</dbReference>
<gene>
    <name evidence="4" type="ORF">OUY22_14880</name>
</gene>
<accession>A0ABT4SCQ7</accession>
<dbReference type="InterPro" id="IPR036291">
    <property type="entry name" value="NAD(P)-bd_dom_sf"/>
</dbReference>
<feature type="region of interest" description="Disordered" evidence="2">
    <location>
        <begin position="1"/>
        <end position="22"/>
    </location>
</feature>
<keyword evidence="5" id="KW-1185">Reference proteome</keyword>
<dbReference type="InterPro" id="IPR011032">
    <property type="entry name" value="GroES-like_sf"/>
</dbReference>
<dbReference type="Proteomes" id="UP001144036">
    <property type="component" value="Unassembled WGS sequence"/>
</dbReference>
<dbReference type="InterPro" id="IPR050700">
    <property type="entry name" value="YIM1/Zinc_Alcohol_DH_Fams"/>
</dbReference>
<dbReference type="Pfam" id="PF13602">
    <property type="entry name" value="ADH_zinc_N_2"/>
    <property type="match status" value="1"/>
</dbReference>
<proteinExistence type="predicted"/>